<keyword evidence="4" id="KW-1133">Transmembrane helix</keyword>
<sequence>MAEEAPASETSVTMPQPSEVIIVDDTLNSSENDKSGISVDAATHSGEKTMSNAEASGSDPQKSLELANKLMEKGNKAIKANDFGEAANNFRRALEIRVAHYGELAPECVHTYYKYGCALLYKAQEEANPLADVPKKEDGSQHGSNKDGSVKSSLNYIFYLIYLISILSPIIVLLISEQTSSKENGPASASNQDVAMINS</sequence>
<dbReference type="GO" id="GO:0042393">
    <property type="term" value="F:histone binding"/>
    <property type="evidence" value="ECO:0007669"/>
    <property type="project" value="TreeGrafter"/>
</dbReference>
<evidence type="ECO:0000256" key="4">
    <source>
        <dbReference type="SAM" id="Phobius"/>
    </source>
</evidence>
<keyword evidence="1" id="KW-0677">Repeat</keyword>
<dbReference type="GO" id="GO:0034080">
    <property type="term" value="P:CENP-A containing chromatin assembly"/>
    <property type="evidence" value="ECO:0007669"/>
    <property type="project" value="TreeGrafter"/>
</dbReference>
<organism evidence="5 6">
    <name type="scientific">Glycine soja</name>
    <name type="common">Wild soybean</name>
    <dbReference type="NCBI Taxonomy" id="3848"/>
    <lineage>
        <taxon>Eukaryota</taxon>
        <taxon>Viridiplantae</taxon>
        <taxon>Streptophyta</taxon>
        <taxon>Embryophyta</taxon>
        <taxon>Tracheophyta</taxon>
        <taxon>Spermatophyta</taxon>
        <taxon>Magnoliopsida</taxon>
        <taxon>eudicotyledons</taxon>
        <taxon>Gunneridae</taxon>
        <taxon>Pentapetalae</taxon>
        <taxon>rosids</taxon>
        <taxon>fabids</taxon>
        <taxon>Fabales</taxon>
        <taxon>Fabaceae</taxon>
        <taxon>Papilionoideae</taxon>
        <taxon>50 kb inversion clade</taxon>
        <taxon>NPAAA clade</taxon>
        <taxon>indigoferoid/millettioid clade</taxon>
        <taxon>Phaseoleae</taxon>
        <taxon>Glycine</taxon>
        <taxon>Glycine subgen. Soja</taxon>
    </lineage>
</organism>
<protein>
    <submittedName>
        <fullName evidence="5">Uncharacterized protein</fullName>
    </submittedName>
</protein>
<evidence type="ECO:0000256" key="3">
    <source>
        <dbReference type="SAM" id="MobiDB-lite"/>
    </source>
</evidence>
<keyword evidence="4" id="KW-0472">Membrane</keyword>
<dbReference type="InterPro" id="IPR011990">
    <property type="entry name" value="TPR-like_helical_dom_sf"/>
</dbReference>
<proteinExistence type="predicted"/>
<accession>A0A445JVC9</accession>
<dbReference type="PANTHER" id="PTHR15081:SF1">
    <property type="entry name" value="NUCLEAR AUTOANTIGENIC SPERM PROTEIN"/>
    <property type="match status" value="1"/>
</dbReference>
<dbReference type="PANTHER" id="PTHR15081">
    <property type="entry name" value="NUCLEAR AUTOANTIGENIC SPERM PROTEIN NASP -RELATED"/>
    <property type="match status" value="1"/>
</dbReference>
<dbReference type="GO" id="GO:0005654">
    <property type="term" value="C:nucleoplasm"/>
    <property type="evidence" value="ECO:0007669"/>
    <property type="project" value="TreeGrafter"/>
</dbReference>
<keyword evidence="6" id="KW-1185">Reference proteome</keyword>
<evidence type="ECO:0000313" key="5">
    <source>
        <dbReference type="EMBL" id="RZC02475.1"/>
    </source>
</evidence>
<evidence type="ECO:0000256" key="2">
    <source>
        <dbReference type="ARBA" id="ARBA00022803"/>
    </source>
</evidence>
<dbReference type="FunFam" id="1.25.40.10:FF:003678">
    <property type="entry name" value="Tetratricopeptide repeat (TPR)-like superfamily protein"/>
    <property type="match status" value="1"/>
</dbReference>
<dbReference type="AlphaFoldDB" id="A0A445JVC9"/>
<comment type="caution">
    <text evidence="5">The sequence shown here is derived from an EMBL/GenBank/DDBJ whole genome shotgun (WGS) entry which is preliminary data.</text>
</comment>
<dbReference type="EMBL" id="QZWG01000007">
    <property type="protein sequence ID" value="RZC02475.1"/>
    <property type="molecule type" value="Genomic_DNA"/>
</dbReference>
<dbReference type="GO" id="GO:0006335">
    <property type="term" value="P:DNA replication-dependent chromatin assembly"/>
    <property type="evidence" value="ECO:0007669"/>
    <property type="project" value="TreeGrafter"/>
</dbReference>
<feature type="compositionally biased region" description="Polar residues" evidence="3">
    <location>
        <begin position="48"/>
        <end position="61"/>
    </location>
</feature>
<reference evidence="5 6" key="1">
    <citation type="submission" date="2018-09" db="EMBL/GenBank/DDBJ databases">
        <title>A high-quality reference genome of wild soybean provides a powerful tool to mine soybean genomes.</title>
        <authorList>
            <person name="Xie M."/>
            <person name="Chung C.Y.L."/>
            <person name="Li M.-W."/>
            <person name="Wong F.-L."/>
            <person name="Chan T.-F."/>
            <person name="Lam H.-M."/>
        </authorList>
    </citation>
    <scope>NUCLEOTIDE SEQUENCE [LARGE SCALE GENOMIC DNA]</scope>
    <source>
        <strain evidence="6">cv. W05</strain>
        <tissue evidence="5">Hypocotyl of etiolated seedlings</tissue>
    </source>
</reference>
<name>A0A445JVC9_GLYSO</name>
<keyword evidence="4" id="KW-0812">Transmembrane</keyword>
<keyword evidence="2" id="KW-0802">TPR repeat</keyword>
<evidence type="ECO:0000256" key="1">
    <source>
        <dbReference type="ARBA" id="ARBA00022737"/>
    </source>
</evidence>
<evidence type="ECO:0000313" key="6">
    <source>
        <dbReference type="Proteomes" id="UP000289340"/>
    </source>
</evidence>
<dbReference type="InterPro" id="IPR051730">
    <property type="entry name" value="NASP-like"/>
</dbReference>
<dbReference type="Gene3D" id="1.25.40.10">
    <property type="entry name" value="Tetratricopeptide repeat domain"/>
    <property type="match status" value="1"/>
</dbReference>
<feature type="region of interest" description="Disordered" evidence="3">
    <location>
        <begin position="26"/>
        <end position="61"/>
    </location>
</feature>
<dbReference type="Proteomes" id="UP000289340">
    <property type="component" value="Chromosome 7"/>
</dbReference>
<dbReference type="SUPFAM" id="SSF48452">
    <property type="entry name" value="TPR-like"/>
    <property type="match status" value="1"/>
</dbReference>
<feature type="transmembrane region" description="Helical" evidence="4">
    <location>
        <begin position="156"/>
        <end position="175"/>
    </location>
</feature>
<gene>
    <name evidence="5" type="ORF">D0Y65_017561</name>
</gene>